<keyword evidence="6" id="KW-0285">Flavoprotein</keyword>
<keyword evidence="11" id="KW-0418">Kinase</keyword>
<dbReference type="Pfam" id="PF07536">
    <property type="entry name" value="HWE_HK"/>
    <property type="match status" value="1"/>
</dbReference>
<keyword evidence="21" id="KW-1185">Reference proteome</keyword>
<feature type="transmembrane region" description="Helical" evidence="17">
    <location>
        <begin position="37"/>
        <end position="57"/>
    </location>
</feature>
<feature type="domain" description="PAC" evidence="19">
    <location>
        <begin position="674"/>
        <end position="726"/>
    </location>
</feature>
<dbReference type="Gene3D" id="3.30.450.20">
    <property type="entry name" value="PAS domain"/>
    <property type="match status" value="5"/>
</dbReference>
<keyword evidence="15" id="KW-0675">Receptor</keyword>
<evidence type="ECO:0000256" key="2">
    <source>
        <dbReference type="ARBA" id="ARBA00012438"/>
    </source>
</evidence>
<dbReference type="InterPro" id="IPR000700">
    <property type="entry name" value="PAS-assoc_C"/>
</dbReference>
<evidence type="ECO:0000256" key="4">
    <source>
        <dbReference type="ARBA" id="ARBA00022553"/>
    </source>
</evidence>
<dbReference type="InterPro" id="IPR000014">
    <property type="entry name" value="PAS"/>
</dbReference>
<evidence type="ECO:0000256" key="12">
    <source>
        <dbReference type="ARBA" id="ARBA00022840"/>
    </source>
</evidence>
<name>A0A317FGI6_9PROT</name>
<comment type="catalytic activity">
    <reaction evidence="1">
        <text>ATP + protein L-histidine = ADP + protein N-phospho-L-histidine.</text>
        <dbReference type="EC" id="2.7.13.3"/>
    </reaction>
</comment>
<evidence type="ECO:0000256" key="13">
    <source>
        <dbReference type="ARBA" id="ARBA00022991"/>
    </source>
</evidence>
<evidence type="ECO:0000256" key="3">
    <source>
        <dbReference type="ARBA" id="ARBA00022543"/>
    </source>
</evidence>
<evidence type="ECO:0000256" key="14">
    <source>
        <dbReference type="ARBA" id="ARBA00023026"/>
    </source>
</evidence>
<feature type="domain" description="PAS" evidence="18">
    <location>
        <begin position="472"/>
        <end position="542"/>
    </location>
</feature>
<dbReference type="Pfam" id="PF08447">
    <property type="entry name" value="PAS_3"/>
    <property type="match status" value="2"/>
</dbReference>
<keyword evidence="10" id="KW-0547">Nucleotide-binding</keyword>
<evidence type="ECO:0000256" key="8">
    <source>
        <dbReference type="ARBA" id="ARBA00022679"/>
    </source>
</evidence>
<keyword evidence="17" id="KW-1133">Transmembrane helix</keyword>
<dbReference type="SUPFAM" id="SSF55874">
    <property type="entry name" value="ATPase domain of HSP90 chaperone/DNA topoisomerase II/histidine kinase"/>
    <property type="match status" value="1"/>
</dbReference>
<dbReference type="PROSITE" id="PS50112">
    <property type="entry name" value="PAS"/>
    <property type="match status" value="1"/>
</dbReference>
<keyword evidence="14" id="KW-0843">Virulence</keyword>
<dbReference type="GO" id="GO:0004673">
    <property type="term" value="F:protein histidine kinase activity"/>
    <property type="evidence" value="ECO:0007669"/>
    <property type="project" value="UniProtKB-EC"/>
</dbReference>
<evidence type="ECO:0000256" key="1">
    <source>
        <dbReference type="ARBA" id="ARBA00000085"/>
    </source>
</evidence>
<comment type="caution">
    <text evidence="20">The sequence shown here is derived from an EMBL/GenBank/DDBJ whole genome shotgun (WGS) entry which is preliminary data.</text>
</comment>
<dbReference type="OrthoDB" id="341208at2"/>
<dbReference type="Proteomes" id="UP000245765">
    <property type="component" value="Unassembled WGS sequence"/>
</dbReference>
<evidence type="ECO:0000256" key="5">
    <source>
        <dbReference type="ARBA" id="ARBA00022606"/>
    </source>
</evidence>
<dbReference type="InterPro" id="IPR013655">
    <property type="entry name" value="PAS_fold_3"/>
</dbReference>
<organism evidence="20 21">
    <name type="scientific">Falsiroseomonas bella</name>
    <dbReference type="NCBI Taxonomy" id="2184016"/>
    <lineage>
        <taxon>Bacteria</taxon>
        <taxon>Pseudomonadati</taxon>
        <taxon>Pseudomonadota</taxon>
        <taxon>Alphaproteobacteria</taxon>
        <taxon>Acetobacterales</taxon>
        <taxon>Roseomonadaceae</taxon>
        <taxon>Falsiroseomonas</taxon>
    </lineage>
</organism>
<evidence type="ECO:0000313" key="20">
    <source>
        <dbReference type="EMBL" id="PWS36656.1"/>
    </source>
</evidence>
<keyword evidence="8" id="KW-0808">Transferase</keyword>
<dbReference type="SMART" id="SM00091">
    <property type="entry name" value="PAS"/>
    <property type="match status" value="4"/>
</dbReference>
<dbReference type="SMART" id="SM00911">
    <property type="entry name" value="HWE_HK"/>
    <property type="match status" value="1"/>
</dbReference>
<dbReference type="GO" id="GO:0009881">
    <property type="term" value="F:photoreceptor activity"/>
    <property type="evidence" value="ECO:0007669"/>
    <property type="project" value="UniProtKB-KW"/>
</dbReference>
<keyword evidence="9" id="KW-0677">Repeat</keyword>
<evidence type="ECO:0000256" key="6">
    <source>
        <dbReference type="ARBA" id="ARBA00022630"/>
    </source>
</evidence>
<dbReference type="PROSITE" id="PS50113">
    <property type="entry name" value="PAC"/>
    <property type="match status" value="3"/>
</dbReference>
<reference evidence="21" key="1">
    <citation type="submission" date="2018-05" db="EMBL/GenBank/DDBJ databases">
        <authorList>
            <person name="Du Z."/>
            <person name="Wang X."/>
        </authorList>
    </citation>
    <scope>NUCLEOTIDE SEQUENCE [LARGE SCALE GENOMIC DNA]</scope>
    <source>
        <strain evidence="21">CQN31</strain>
    </source>
</reference>
<dbReference type="InterPro" id="IPR036890">
    <property type="entry name" value="HATPase_C_sf"/>
</dbReference>
<keyword evidence="3" id="KW-0600">Photoreceptor protein</keyword>
<dbReference type="RefSeq" id="WP_109871449.1">
    <property type="nucleotide sequence ID" value="NZ_QGNA01000003.1"/>
</dbReference>
<keyword evidence="17" id="KW-0472">Membrane</keyword>
<keyword evidence="12" id="KW-0067">ATP-binding</keyword>
<dbReference type="FunFam" id="3.30.450.20:FF:000155">
    <property type="entry name" value="Sensor histidine kinase TodS"/>
    <property type="match status" value="1"/>
</dbReference>
<dbReference type="SUPFAM" id="SSF55785">
    <property type="entry name" value="PYP-like sensor domain (PAS domain)"/>
    <property type="match status" value="4"/>
</dbReference>
<dbReference type="FunFam" id="3.30.450.20:FF:000099">
    <property type="entry name" value="Sensory box sensor histidine kinase"/>
    <property type="match status" value="1"/>
</dbReference>
<dbReference type="Gene3D" id="3.30.565.10">
    <property type="entry name" value="Histidine kinase-like ATPase, C-terminal domain"/>
    <property type="match status" value="1"/>
</dbReference>
<evidence type="ECO:0000313" key="21">
    <source>
        <dbReference type="Proteomes" id="UP000245765"/>
    </source>
</evidence>
<dbReference type="InterPro" id="IPR035965">
    <property type="entry name" value="PAS-like_dom_sf"/>
</dbReference>
<dbReference type="CDD" id="cd12914">
    <property type="entry name" value="PDC1_DGC_like"/>
    <property type="match status" value="1"/>
</dbReference>
<keyword evidence="4" id="KW-0597">Phosphoprotein</keyword>
<feature type="domain" description="PAC" evidence="19">
    <location>
        <begin position="806"/>
        <end position="859"/>
    </location>
</feature>
<accession>A0A317FGI6</accession>
<dbReference type="InterPro" id="IPR013656">
    <property type="entry name" value="PAS_4"/>
</dbReference>
<dbReference type="EC" id="2.7.13.3" evidence="2"/>
<evidence type="ECO:0000259" key="19">
    <source>
        <dbReference type="PROSITE" id="PS50113"/>
    </source>
</evidence>
<proteinExistence type="predicted"/>
<dbReference type="PANTHER" id="PTHR41523">
    <property type="entry name" value="TWO-COMPONENT SYSTEM SENSOR PROTEIN"/>
    <property type="match status" value="1"/>
</dbReference>
<dbReference type="EMBL" id="QGNA01000003">
    <property type="protein sequence ID" value="PWS36656.1"/>
    <property type="molecule type" value="Genomic_DNA"/>
</dbReference>
<evidence type="ECO:0000256" key="7">
    <source>
        <dbReference type="ARBA" id="ARBA00022643"/>
    </source>
</evidence>
<sequence>MPDTGTAAERRASPDLTAPRAPRNRRFSLLGPAGGRLAVLVAAVLLLLSTVFVSITWQDHVATLEDGWAAAERAALGAAEHAGRGLSAARLVTDRVAEAVQRDGAEVFRGAGQAELTAMLREVPQIGAVLVTGPEGRVLASSLDPDPAPRTLTHRGYEEALRQGADSALGPMRLDHASPIWFFSFARAVRGPTGDLRAVVLAAMHADEFQRFQRGLGLGAGGRVGLFRLPDGAPLMLSPLPQAADAAGLPRGSQLTPPPEALRAAATTQFRDGRFEWAGPGGQRHLVAWRLASPGPPLIAAAGMPRSVALAPFNARVLRNALLFALAGVVVLALAGAVATALARGVRLRLSAEAGQRELAAVLEATGDGVLALDATWRISFVNRRAAAALAAGRELRGLVFWDAFPEASGTPFAAAYRRTMEQRLPSVVEAAWPAIGRRFRAESHPREDGGVVVFFRDVTQEREAAARVAESEARFRAMADNIPQLAWMARPDGWIFWFNRRWFDYTGTTLAEMEGQGWRNVHHPDHVEHVVARLSRAWEGGHPWEDTFPLRAKDGGYRWFLSRAMPVRDGEGQIALWFGTHTDVTEQRAAQAALRESEAHLRRVLDNLFVFVAVLSPSGRLQEVNRTPLEAAALTLPDVRGRPFWDCFWWSHDPAVQARLREACERAAAGEALRFDIELRMAGDRRRMADFQIAPLRDAAGRVTHLVPSATDITKRHEAEAALAESEARFRLAQEAAEIGVFERVLPGLDAHWSPTMFRLYGLDPAGRSPWIGEEEHLALLHPEDRELHRARREAMRGDPSQSRFAFEFRICRADSGEVRWIATRGEVVRDAAGRPMVIRGVNYDVTERRRAEERQLLLAREVDHRAKNALAVVQAIVGLTRHSDPEQFRAAVTGRIAAMARAHTLLAREGWGSAELRELIEAEVAPHSSAMQDGMERVAISGPSVALAPGAAQPLAMALHELATNAAKYGALTSPAGRVRVAWAATEDGGLALRWIEEGGPELEGPPQRRGFGSSVIRNTVERQLGGRVRFDWPRGGLDLTLSLPAAQLRWPQATPREARPEP</sequence>
<keyword evidence="13" id="KW-0157">Chromophore</keyword>
<evidence type="ECO:0000256" key="9">
    <source>
        <dbReference type="ARBA" id="ARBA00022737"/>
    </source>
</evidence>
<dbReference type="InterPro" id="IPR001610">
    <property type="entry name" value="PAC"/>
</dbReference>
<dbReference type="Pfam" id="PF08448">
    <property type="entry name" value="PAS_4"/>
    <property type="match status" value="2"/>
</dbReference>
<evidence type="ECO:0000256" key="11">
    <source>
        <dbReference type="ARBA" id="ARBA00022777"/>
    </source>
</evidence>
<dbReference type="PANTHER" id="PTHR41523:SF8">
    <property type="entry name" value="ETHYLENE RESPONSE SENSOR PROTEIN"/>
    <property type="match status" value="1"/>
</dbReference>
<dbReference type="SMART" id="SM00086">
    <property type="entry name" value="PAC"/>
    <property type="match status" value="3"/>
</dbReference>
<dbReference type="AlphaFoldDB" id="A0A317FGI6"/>
<keyword evidence="5" id="KW-0716">Sensory transduction</keyword>
<dbReference type="InterPro" id="IPR011102">
    <property type="entry name" value="Sig_transdc_His_kinase_HWE"/>
</dbReference>
<gene>
    <name evidence="20" type="ORF">DFH01_16085</name>
</gene>
<dbReference type="Gene3D" id="2.10.70.100">
    <property type="match status" value="1"/>
</dbReference>
<dbReference type="NCBIfam" id="TIGR00229">
    <property type="entry name" value="sensory_box"/>
    <property type="match status" value="3"/>
</dbReference>
<protein>
    <recommendedName>
        <fullName evidence="2">histidine kinase</fullName>
        <ecNumber evidence="2">2.7.13.3</ecNumber>
    </recommendedName>
</protein>
<feature type="transmembrane region" description="Helical" evidence="17">
    <location>
        <begin position="321"/>
        <end position="343"/>
    </location>
</feature>
<evidence type="ECO:0000256" key="10">
    <source>
        <dbReference type="ARBA" id="ARBA00022741"/>
    </source>
</evidence>
<evidence type="ECO:0000256" key="15">
    <source>
        <dbReference type="ARBA" id="ARBA00023170"/>
    </source>
</evidence>
<evidence type="ECO:0000256" key="16">
    <source>
        <dbReference type="SAM" id="MobiDB-lite"/>
    </source>
</evidence>
<evidence type="ECO:0000256" key="17">
    <source>
        <dbReference type="SAM" id="Phobius"/>
    </source>
</evidence>
<keyword evidence="7" id="KW-0288">FMN</keyword>
<evidence type="ECO:0000259" key="18">
    <source>
        <dbReference type="PROSITE" id="PS50112"/>
    </source>
</evidence>
<feature type="domain" description="PAC" evidence="19">
    <location>
        <begin position="545"/>
        <end position="597"/>
    </location>
</feature>
<feature type="region of interest" description="Disordered" evidence="16">
    <location>
        <begin position="1"/>
        <end position="22"/>
    </location>
</feature>
<keyword evidence="17" id="KW-0812">Transmembrane</keyword>
<dbReference type="CDD" id="cd00130">
    <property type="entry name" value="PAS"/>
    <property type="match status" value="3"/>
</dbReference>
<dbReference type="GO" id="GO:0005524">
    <property type="term" value="F:ATP binding"/>
    <property type="evidence" value="ECO:0007669"/>
    <property type="project" value="UniProtKB-KW"/>
</dbReference>